<keyword evidence="3" id="KW-1185">Reference proteome</keyword>
<reference evidence="2 3" key="1">
    <citation type="submission" date="2019-09" db="EMBL/GenBank/DDBJ databases">
        <authorList>
            <person name="Criscuolo A."/>
        </authorList>
    </citation>
    <scope>NUCLEOTIDE SEQUENCE [LARGE SCALE GENOMIC DNA]</scope>
    <source>
        <strain evidence="3">3(2)</strain>
    </source>
</reference>
<dbReference type="AlphaFoldDB" id="A0A5K1I1F0"/>
<sequence>MKSDILTSAKPDTIDEWLLDTQAQEEFVNSLVIYLAHILAVEISGVTIKQCVVFFQSKLAIKQFEQDPDADGLEELDIELSRSDKSLLVHGVHFPASDPRLGCDYHLLLESIPGLVFVNCHFYCESLFDRYTSTRYRFQDCTFHFPWSQQEETSGPGPDYVLFEACDFKQGVSFSGDDIGSEPLHSCRALFQDCFIDGELSLYGLKSDIPVFFNNKAHKQKIEKIAIEGCEFGRRFTLANTDKIREIDLSNTVFNDKFALINAEISCLRIRNVNFNGLADLFQSKFGSLLVRKSIFRDFAGFENCQFGVAATEKSKILLQYVSFYSFTNFRGGRFLLPLDLRNTNFKEQPNFLGCHFDTVARKQTDRETFRIIKQSFEAVGNRIEANAFYALEMEAYRRELRCSAKEHGWTWRYWERLLVKINYVISLHGQSYWRPLLLIVFLVSLVSLQRANYEQGWLVLPAAVSSLVTPVVDILNAWANGFVLFRSLYTHYPGHEAFILFISFLLSTCVWHFLVAVRRHHRR</sequence>
<evidence type="ECO:0000313" key="2">
    <source>
        <dbReference type="EMBL" id="VVZ95534.1"/>
    </source>
</evidence>
<dbReference type="Proteomes" id="UP000326725">
    <property type="component" value="Unassembled WGS sequence"/>
</dbReference>
<keyword evidence="1" id="KW-0812">Transmembrane</keyword>
<evidence type="ECO:0000256" key="1">
    <source>
        <dbReference type="SAM" id="Phobius"/>
    </source>
</evidence>
<keyword evidence="1" id="KW-1133">Transmembrane helix</keyword>
<accession>A0A5K1I1F0</accession>
<evidence type="ECO:0000313" key="3">
    <source>
        <dbReference type="Proteomes" id="UP000326725"/>
    </source>
</evidence>
<protein>
    <submittedName>
        <fullName evidence="2">Uncharacterized protein</fullName>
    </submittedName>
</protein>
<dbReference type="EMBL" id="CABVOU010000030">
    <property type="protein sequence ID" value="VVZ95534.1"/>
    <property type="molecule type" value="Genomic_DNA"/>
</dbReference>
<proteinExistence type="predicted"/>
<feature type="transmembrane region" description="Helical" evidence="1">
    <location>
        <begin position="499"/>
        <end position="518"/>
    </location>
</feature>
<keyword evidence="1" id="KW-0472">Membrane</keyword>
<organism evidence="2 3">
    <name type="scientific">Halomonas lysinitropha</name>
    <dbReference type="NCBI Taxonomy" id="2607506"/>
    <lineage>
        <taxon>Bacteria</taxon>
        <taxon>Pseudomonadati</taxon>
        <taxon>Pseudomonadota</taxon>
        <taxon>Gammaproteobacteria</taxon>
        <taxon>Oceanospirillales</taxon>
        <taxon>Halomonadaceae</taxon>
        <taxon>Halomonas</taxon>
    </lineage>
</organism>
<feature type="transmembrane region" description="Helical" evidence="1">
    <location>
        <begin position="458"/>
        <end position="479"/>
    </location>
</feature>
<feature type="transmembrane region" description="Helical" evidence="1">
    <location>
        <begin position="433"/>
        <end position="449"/>
    </location>
</feature>
<gene>
    <name evidence="2" type="ORF">HALO32_01605</name>
</gene>
<dbReference type="RefSeq" id="WP_151443277.1">
    <property type="nucleotide sequence ID" value="NZ_CABVOU010000030.1"/>
</dbReference>
<name>A0A5K1I1F0_9GAMM</name>